<gene>
    <name evidence="8" type="ORF">BSL78_24407</name>
</gene>
<keyword evidence="6" id="KW-0128">Catecholamine metabolism</keyword>
<dbReference type="Gene3D" id="3.40.50.150">
    <property type="entry name" value="Vaccinia Virus protein VP39"/>
    <property type="match status" value="1"/>
</dbReference>
<dbReference type="GO" id="GO:0016206">
    <property type="term" value="F:catechol O-methyltransferase activity"/>
    <property type="evidence" value="ECO:0007669"/>
    <property type="project" value="UniProtKB-EC"/>
</dbReference>
<evidence type="ECO:0000256" key="1">
    <source>
        <dbReference type="ARBA" id="ARBA00012880"/>
    </source>
</evidence>
<evidence type="ECO:0000256" key="2">
    <source>
        <dbReference type="ARBA" id="ARBA00022603"/>
    </source>
</evidence>
<comment type="caution">
    <text evidence="8">The sequence shown here is derived from an EMBL/GenBank/DDBJ whole genome shotgun (WGS) entry which is preliminary data.</text>
</comment>
<evidence type="ECO:0000256" key="6">
    <source>
        <dbReference type="ARBA" id="ARBA00022939"/>
    </source>
</evidence>
<keyword evidence="3 8" id="KW-0808">Transferase</keyword>
<accession>A0A2G8JSL0</accession>
<dbReference type="GO" id="GO:0042417">
    <property type="term" value="P:dopamine metabolic process"/>
    <property type="evidence" value="ECO:0007669"/>
    <property type="project" value="TreeGrafter"/>
</dbReference>
<dbReference type="Pfam" id="PF01596">
    <property type="entry name" value="Methyltransf_3"/>
    <property type="match status" value="1"/>
</dbReference>
<dbReference type="GO" id="GO:0032259">
    <property type="term" value="P:methylation"/>
    <property type="evidence" value="ECO:0007669"/>
    <property type="project" value="UniProtKB-KW"/>
</dbReference>
<dbReference type="GO" id="GO:0032502">
    <property type="term" value="P:developmental process"/>
    <property type="evidence" value="ECO:0007669"/>
    <property type="project" value="TreeGrafter"/>
</dbReference>
<keyword evidence="9" id="KW-1185">Reference proteome</keyword>
<dbReference type="PANTHER" id="PTHR43836:SF2">
    <property type="entry name" value="CATECHOL O-METHYLTRANSFERASE 1-RELATED"/>
    <property type="match status" value="1"/>
</dbReference>
<dbReference type="OrthoDB" id="186626at2759"/>
<dbReference type="EC" id="2.1.1.6" evidence="1"/>
<dbReference type="FunFam" id="3.40.50.150:FF:000054">
    <property type="entry name" value="Catechol O-methyltransferase"/>
    <property type="match status" value="1"/>
</dbReference>
<keyword evidence="2 8" id="KW-0489">Methyltransferase</keyword>
<evidence type="ECO:0000256" key="5">
    <source>
        <dbReference type="ARBA" id="ARBA00022867"/>
    </source>
</evidence>
<sequence length="226" mass="25987">MQYRRLRNFAYRSTEPDRLLTFVKSVAKEGDIPSILAACDKYCVEKEWIMHLGGEKGKVFCDIVSKIKPKMCLELGTYSGYSAILLASLLPEDGKVYTVEFDSNYAQAARLLIQYAKMDHKITILCGDAGEVIPTLRNRYSLDKFDFVFIDHHKPFYCRDLKLIEKNNHLRKGTVIIADDLGWPGAPEYDEYVQTSKRYKSSFYNTKTVFLNILDVMGKSIYLSDD</sequence>
<proteinExistence type="inferred from homology"/>
<dbReference type="STRING" id="307972.A0A2G8JSL0"/>
<comment type="similarity">
    <text evidence="7">Belongs to the class I-like SAM-binding methyltransferase superfamily. Cation-dependent O-methyltransferase family.</text>
</comment>
<dbReference type="GO" id="GO:0042424">
    <property type="term" value="P:catecholamine catabolic process"/>
    <property type="evidence" value="ECO:0007669"/>
    <property type="project" value="TreeGrafter"/>
</dbReference>
<organism evidence="8 9">
    <name type="scientific">Stichopus japonicus</name>
    <name type="common">Sea cucumber</name>
    <dbReference type="NCBI Taxonomy" id="307972"/>
    <lineage>
        <taxon>Eukaryota</taxon>
        <taxon>Metazoa</taxon>
        <taxon>Echinodermata</taxon>
        <taxon>Eleutherozoa</taxon>
        <taxon>Echinozoa</taxon>
        <taxon>Holothuroidea</taxon>
        <taxon>Aspidochirotacea</taxon>
        <taxon>Aspidochirotida</taxon>
        <taxon>Stichopodidae</taxon>
        <taxon>Apostichopus</taxon>
    </lineage>
</organism>
<dbReference type="SUPFAM" id="SSF53335">
    <property type="entry name" value="S-adenosyl-L-methionine-dependent methyltransferases"/>
    <property type="match status" value="1"/>
</dbReference>
<dbReference type="Proteomes" id="UP000230750">
    <property type="component" value="Unassembled WGS sequence"/>
</dbReference>
<keyword evidence="5" id="KW-0531">Neurotransmitter degradation</keyword>
<dbReference type="InterPro" id="IPR029063">
    <property type="entry name" value="SAM-dependent_MTases_sf"/>
</dbReference>
<evidence type="ECO:0000256" key="3">
    <source>
        <dbReference type="ARBA" id="ARBA00022679"/>
    </source>
</evidence>
<evidence type="ECO:0000313" key="9">
    <source>
        <dbReference type="Proteomes" id="UP000230750"/>
    </source>
</evidence>
<protein>
    <recommendedName>
        <fullName evidence="1">catechol O-methyltransferase</fullName>
        <ecNumber evidence="1">2.1.1.6</ecNumber>
    </recommendedName>
</protein>
<dbReference type="PANTHER" id="PTHR43836">
    <property type="entry name" value="CATECHOL O-METHYLTRANSFERASE 1-RELATED"/>
    <property type="match status" value="1"/>
</dbReference>
<dbReference type="EMBL" id="MRZV01001318">
    <property type="protein sequence ID" value="PIK38757.1"/>
    <property type="molecule type" value="Genomic_DNA"/>
</dbReference>
<evidence type="ECO:0000313" key="8">
    <source>
        <dbReference type="EMBL" id="PIK38757.1"/>
    </source>
</evidence>
<name>A0A2G8JSL0_STIJA</name>
<reference evidence="8 9" key="1">
    <citation type="journal article" date="2017" name="PLoS Biol.">
        <title>The sea cucumber genome provides insights into morphological evolution and visceral regeneration.</title>
        <authorList>
            <person name="Zhang X."/>
            <person name="Sun L."/>
            <person name="Yuan J."/>
            <person name="Sun Y."/>
            <person name="Gao Y."/>
            <person name="Zhang L."/>
            <person name="Li S."/>
            <person name="Dai H."/>
            <person name="Hamel J.F."/>
            <person name="Liu C."/>
            <person name="Yu Y."/>
            <person name="Liu S."/>
            <person name="Lin W."/>
            <person name="Guo K."/>
            <person name="Jin S."/>
            <person name="Xu P."/>
            <person name="Storey K.B."/>
            <person name="Huan P."/>
            <person name="Zhang T."/>
            <person name="Zhou Y."/>
            <person name="Zhang J."/>
            <person name="Lin C."/>
            <person name="Li X."/>
            <person name="Xing L."/>
            <person name="Huo D."/>
            <person name="Sun M."/>
            <person name="Wang L."/>
            <person name="Mercier A."/>
            <person name="Li F."/>
            <person name="Yang H."/>
            <person name="Xiang J."/>
        </authorList>
    </citation>
    <scope>NUCLEOTIDE SEQUENCE [LARGE SCALE GENOMIC DNA]</scope>
    <source>
        <strain evidence="8">Shaxun</strain>
        <tissue evidence="8">Muscle</tissue>
    </source>
</reference>
<evidence type="ECO:0000256" key="7">
    <source>
        <dbReference type="ARBA" id="ARBA00023453"/>
    </source>
</evidence>
<dbReference type="CDD" id="cd02440">
    <property type="entry name" value="AdoMet_MTases"/>
    <property type="match status" value="1"/>
</dbReference>
<keyword evidence="4" id="KW-0949">S-adenosyl-L-methionine</keyword>
<dbReference type="InterPro" id="IPR002935">
    <property type="entry name" value="SAM_O-MeTrfase"/>
</dbReference>
<dbReference type="AlphaFoldDB" id="A0A2G8JSL0"/>
<evidence type="ECO:0000256" key="4">
    <source>
        <dbReference type="ARBA" id="ARBA00022691"/>
    </source>
</evidence>
<dbReference type="PROSITE" id="PS51682">
    <property type="entry name" value="SAM_OMT_I"/>
    <property type="match status" value="1"/>
</dbReference>